<comment type="caution">
    <text evidence="1">The sequence shown here is derived from an EMBL/GenBank/DDBJ whole genome shotgun (WGS) entry which is preliminary data.</text>
</comment>
<sequence>MHYPTVTLPLEENISMNTKAITDMCEELKGVQIKVQRETSEREREDAAGYGRKRRLRLYRMQDCNDEARSV</sequence>
<evidence type="ECO:0000313" key="1">
    <source>
        <dbReference type="EMBL" id="KAI4830761.1"/>
    </source>
</evidence>
<proteinExistence type="predicted"/>
<reference evidence="1" key="1">
    <citation type="submission" date="2022-05" db="EMBL/GenBank/DDBJ databases">
        <title>Chromosome-level genome of Chaenocephalus aceratus.</title>
        <authorList>
            <person name="Park H."/>
        </authorList>
    </citation>
    <scope>NUCLEOTIDE SEQUENCE</scope>
    <source>
        <strain evidence="1">KU_202001</strain>
    </source>
</reference>
<accession>A0ACB9XVL1</accession>
<protein>
    <submittedName>
        <fullName evidence="1">Uncharacterized protein</fullName>
    </submittedName>
</protein>
<name>A0ACB9XVL1_CHAAC</name>
<evidence type="ECO:0000313" key="2">
    <source>
        <dbReference type="Proteomes" id="UP001057452"/>
    </source>
</evidence>
<dbReference type="EMBL" id="CM043787">
    <property type="protein sequence ID" value="KAI4830761.1"/>
    <property type="molecule type" value="Genomic_DNA"/>
</dbReference>
<organism evidence="1 2">
    <name type="scientific">Chaenocephalus aceratus</name>
    <name type="common">Blackfin icefish</name>
    <name type="synonym">Chaenichthys aceratus</name>
    <dbReference type="NCBI Taxonomy" id="36190"/>
    <lineage>
        <taxon>Eukaryota</taxon>
        <taxon>Metazoa</taxon>
        <taxon>Chordata</taxon>
        <taxon>Craniata</taxon>
        <taxon>Vertebrata</taxon>
        <taxon>Euteleostomi</taxon>
        <taxon>Actinopterygii</taxon>
        <taxon>Neopterygii</taxon>
        <taxon>Teleostei</taxon>
        <taxon>Neoteleostei</taxon>
        <taxon>Acanthomorphata</taxon>
        <taxon>Eupercaria</taxon>
        <taxon>Perciformes</taxon>
        <taxon>Notothenioidei</taxon>
        <taxon>Channichthyidae</taxon>
        <taxon>Chaenocephalus</taxon>
    </lineage>
</organism>
<dbReference type="Proteomes" id="UP001057452">
    <property type="component" value="Chromosome 3"/>
</dbReference>
<keyword evidence="2" id="KW-1185">Reference proteome</keyword>
<gene>
    <name evidence="1" type="ORF">KUCAC02_002374</name>
</gene>